<feature type="region of interest" description="Disordered" evidence="1">
    <location>
        <begin position="1"/>
        <end position="30"/>
    </location>
</feature>
<dbReference type="InterPro" id="IPR039878">
    <property type="entry name" value="RBM33"/>
</dbReference>
<feature type="compositionally biased region" description="Basic residues" evidence="1">
    <location>
        <begin position="1"/>
        <end position="11"/>
    </location>
</feature>
<organism evidence="3 4">
    <name type="scientific">Alosa alosa</name>
    <name type="common">allis shad</name>
    <dbReference type="NCBI Taxonomy" id="278164"/>
    <lineage>
        <taxon>Eukaryota</taxon>
        <taxon>Metazoa</taxon>
        <taxon>Chordata</taxon>
        <taxon>Craniata</taxon>
        <taxon>Vertebrata</taxon>
        <taxon>Euteleostomi</taxon>
        <taxon>Actinopterygii</taxon>
        <taxon>Neopterygii</taxon>
        <taxon>Teleostei</taxon>
        <taxon>Clupei</taxon>
        <taxon>Clupeiformes</taxon>
        <taxon>Clupeoidei</taxon>
        <taxon>Clupeidae</taxon>
        <taxon>Alosa</taxon>
    </lineage>
</organism>
<accession>A0AAV6G3U4</accession>
<dbReference type="InterPro" id="IPR035979">
    <property type="entry name" value="RBD_domain_sf"/>
</dbReference>
<dbReference type="Pfam" id="PF00076">
    <property type="entry name" value="RRM_1"/>
    <property type="match status" value="1"/>
</dbReference>
<dbReference type="InterPro" id="IPR000504">
    <property type="entry name" value="RRM_dom"/>
</dbReference>
<dbReference type="InterPro" id="IPR012677">
    <property type="entry name" value="Nucleotide-bd_a/b_plait_sf"/>
</dbReference>
<evidence type="ECO:0000313" key="4">
    <source>
        <dbReference type="Proteomes" id="UP000823561"/>
    </source>
</evidence>
<dbReference type="CDD" id="cd00590">
    <property type="entry name" value="RRM_SF"/>
    <property type="match status" value="1"/>
</dbReference>
<feature type="domain" description="RRM" evidence="2">
    <location>
        <begin position="32"/>
        <end position="88"/>
    </location>
</feature>
<proteinExistence type="predicted"/>
<dbReference type="AlphaFoldDB" id="A0AAV6G3U4"/>
<comment type="caution">
    <text evidence="3">The sequence shown here is derived from an EMBL/GenBank/DDBJ whole genome shotgun (WGS) entry which is preliminary data.</text>
</comment>
<dbReference type="GO" id="GO:0003723">
    <property type="term" value="F:RNA binding"/>
    <property type="evidence" value="ECO:0007669"/>
    <property type="project" value="InterPro"/>
</dbReference>
<keyword evidence="4" id="KW-1185">Reference proteome</keyword>
<sequence length="115" mass="13051">MPGRGRGRGARGGRMMATRQSGRVQEERTTVSIEGLSTSTTEKQLRNLLQSIGPIQMFEMVPQQRKAVAKFINPQHAQSFQHSFHRKPMSHSELLENHHRHMIDLSHIDVSIIDG</sequence>
<evidence type="ECO:0000256" key="1">
    <source>
        <dbReference type="SAM" id="MobiDB-lite"/>
    </source>
</evidence>
<dbReference type="PANTHER" id="PTHR22014">
    <property type="entry name" value="RNA-BINDING PROTEIN 33"/>
    <property type="match status" value="1"/>
</dbReference>
<gene>
    <name evidence="3" type="ORF">AALO_G00209810</name>
</gene>
<dbReference type="EMBL" id="JADWDJ010000016">
    <property type="protein sequence ID" value="KAG5268236.1"/>
    <property type="molecule type" value="Genomic_DNA"/>
</dbReference>
<evidence type="ECO:0000259" key="2">
    <source>
        <dbReference type="Pfam" id="PF00076"/>
    </source>
</evidence>
<dbReference type="PANTHER" id="PTHR22014:SF2">
    <property type="entry name" value="RNA-BINDING PROTEIN 33"/>
    <property type="match status" value="1"/>
</dbReference>
<dbReference type="Proteomes" id="UP000823561">
    <property type="component" value="Chromosome 16"/>
</dbReference>
<reference evidence="3" key="1">
    <citation type="submission" date="2020-10" db="EMBL/GenBank/DDBJ databases">
        <title>Chromosome-scale genome assembly of the Allis shad, Alosa alosa.</title>
        <authorList>
            <person name="Margot Z."/>
            <person name="Christophe K."/>
            <person name="Cabau C."/>
            <person name="Louis A."/>
            <person name="Berthelot C."/>
            <person name="Parey E."/>
            <person name="Roest Crollius H."/>
            <person name="Montfort J."/>
            <person name="Robinson-Rechavi M."/>
            <person name="Bucao C."/>
            <person name="Bouchez O."/>
            <person name="Gislard M."/>
            <person name="Lluch J."/>
            <person name="Milhes M."/>
            <person name="Lampietro C."/>
            <person name="Lopez Roques C."/>
            <person name="Donnadieu C."/>
            <person name="Braasch I."/>
            <person name="Desvignes T."/>
            <person name="Postlethwait J."/>
            <person name="Bobe J."/>
            <person name="Guiguen Y."/>
        </authorList>
    </citation>
    <scope>NUCLEOTIDE SEQUENCE</scope>
    <source>
        <strain evidence="3">M-15738</strain>
        <tissue evidence="3">Blood</tissue>
    </source>
</reference>
<protein>
    <recommendedName>
        <fullName evidence="2">RRM domain-containing protein</fullName>
    </recommendedName>
</protein>
<dbReference type="Gene3D" id="3.30.70.330">
    <property type="match status" value="1"/>
</dbReference>
<evidence type="ECO:0000313" key="3">
    <source>
        <dbReference type="EMBL" id="KAG5268236.1"/>
    </source>
</evidence>
<name>A0AAV6G3U4_9TELE</name>
<dbReference type="SUPFAM" id="SSF54928">
    <property type="entry name" value="RNA-binding domain, RBD"/>
    <property type="match status" value="1"/>
</dbReference>